<dbReference type="OrthoDB" id="1938591at2759"/>
<feature type="compositionally biased region" description="Polar residues" evidence="4">
    <location>
        <begin position="669"/>
        <end position="687"/>
    </location>
</feature>
<feature type="compositionally biased region" description="Low complexity" evidence="4">
    <location>
        <begin position="361"/>
        <end position="378"/>
    </location>
</feature>
<feature type="compositionally biased region" description="Pro residues" evidence="4">
    <location>
        <begin position="692"/>
        <end position="701"/>
    </location>
</feature>
<evidence type="ECO:0000313" key="6">
    <source>
        <dbReference type="EMBL" id="CDR46647.1"/>
    </source>
</evidence>
<dbReference type="InterPro" id="IPR051232">
    <property type="entry name" value="ARID/SWI1_ChromRemod"/>
</dbReference>
<keyword evidence="2" id="KW-0804">Transcription</keyword>
<feature type="compositionally biased region" description="Pro residues" evidence="4">
    <location>
        <begin position="607"/>
        <end position="620"/>
    </location>
</feature>
<feature type="compositionally biased region" description="Polar residues" evidence="4">
    <location>
        <begin position="570"/>
        <end position="606"/>
    </location>
</feature>
<feature type="compositionally biased region" description="Low complexity" evidence="4">
    <location>
        <begin position="184"/>
        <end position="197"/>
    </location>
</feature>
<dbReference type="VEuPathDB" id="FungiDB:BON22_1040"/>
<reference evidence="6" key="1">
    <citation type="journal article" date="2014" name="Genome Announc.">
        <title>Genome sequence of the yeast Cyberlindnera fabianii (Hansenula fabianii).</title>
        <authorList>
            <person name="Freel K.C."/>
            <person name="Sarilar V."/>
            <person name="Neuveglise C."/>
            <person name="Devillers H."/>
            <person name="Friedrich A."/>
            <person name="Schacherer J."/>
        </authorList>
    </citation>
    <scope>NUCLEOTIDE SEQUENCE</scope>
    <source>
        <strain evidence="6">YJS4271</strain>
    </source>
</reference>
<feature type="compositionally biased region" description="Low complexity" evidence="4">
    <location>
        <begin position="43"/>
        <end position="75"/>
    </location>
</feature>
<evidence type="ECO:0000259" key="5">
    <source>
        <dbReference type="PROSITE" id="PS51011"/>
    </source>
</evidence>
<dbReference type="SMART" id="SM01014">
    <property type="entry name" value="ARID"/>
    <property type="match status" value="1"/>
</dbReference>
<dbReference type="InterPro" id="IPR001606">
    <property type="entry name" value="ARID_dom"/>
</dbReference>
<accession>A0A061BFI5</accession>
<evidence type="ECO:0000256" key="2">
    <source>
        <dbReference type="ARBA" id="ARBA00023163"/>
    </source>
</evidence>
<organism evidence="6">
    <name type="scientific">Cyberlindnera fabianii</name>
    <name type="common">Yeast</name>
    <name type="synonym">Hansenula fabianii</name>
    <dbReference type="NCBI Taxonomy" id="36022"/>
    <lineage>
        <taxon>Eukaryota</taxon>
        <taxon>Fungi</taxon>
        <taxon>Dikarya</taxon>
        <taxon>Ascomycota</taxon>
        <taxon>Saccharomycotina</taxon>
        <taxon>Saccharomycetes</taxon>
        <taxon>Phaffomycetales</taxon>
        <taxon>Phaffomycetaceae</taxon>
        <taxon>Cyberlindnera</taxon>
    </lineage>
</organism>
<feature type="compositionally biased region" description="Low complexity" evidence="4">
    <location>
        <begin position="325"/>
        <end position="345"/>
    </location>
</feature>
<dbReference type="SMART" id="SM00501">
    <property type="entry name" value="BRIGHT"/>
    <property type="match status" value="1"/>
</dbReference>
<dbReference type="Gene3D" id="1.10.150.60">
    <property type="entry name" value="ARID DNA-binding domain"/>
    <property type="match status" value="1"/>
</dbReference>
<feature type="region of interest" description="Disordered" evidence="4">
    <location>
        <begin position="557"/>
        <end position="704"/>
    </location>
</feature>
<dbReference type="EMBL" id="LK052910">
    <property type="protein sequence ID" value="CDR46647.1"/>
    <property type="molecule type" value="Genomic_DNA"/>
</dbReference>
<dbReference type="PANTHER" id="PTHR13964:SF27">
    <property type="entry name" value="HAT-TRICK, ISOFORM D"/>
    <property type="match status" value="1"/>
</dbReference>
<dbReference type="CDD" id="cd16871">
    <property type="entry name" value="ARID_Swi1p-like"/>
    <property type="match status" value="1"/>
</dbReference>
<dbReference type="InterPro" id="IPR036431">
    <property type="entry name" value="ARID_dom_sf"/>
</dbReference>
<feature type="region of interest" description="Disordered" evidence="4">
    <location>
        <begin position="881"/>
        <end position="909"/>
    </location>
</feature>
<feature type="domain" description="ARID" evidence="5">
    <location>
        <begin position="453"/>
        <end position="544"/>
    </location>
</feature>
<feature type="region of interest" description="Disordered" evidence="4">
    <location>
        <begin position="240"/>
        <end position="298"/>
    </location>
</feature>
<dbReference type="PANTHER" id="PTHR13964">
    <property type="entry name" value="RBP-RELATED"/>
    <property type="match status" value="1"/>
</dbReference>
<name>A0A061BFI5_CYBFA</name>
<dbReference type="SUPFAM" id="SSF46774">
    <property type="entry name" value="ARID-like"/>
    <property type="match status" value="1"/>
</dbReference>
<keyword evidence="1" id="KW-0805">Transcription regulation</keyword>
<feature type="region of interest" description="Disordered" evidence="4">
    <location>
        <begin position="22"/>
        <end position="202"/>
    </location>
</feature>
<feature type="compositionally biased region" description="Low complexity" evidence="4">
    <location>
        <begin position="143"/>
        <end position="171"/>
    </location>
</feature>
<keyword evidence="3" id="KW-0539">Nucleus</keyword>
<proteinExistence type="predicted"/>
<feature type="compositionally biased region" description="Polar residues" evidence="4">
    <location>
        <begin position="425"/>
        <end position="440"/>
    </location>
</feature>
<evidence type="ECO:0000256" key="1">
    <source>
        <dbReference type="ARBA" id="ARBA00023015"/>
    </source>
</evidence>
<dbReference type="PROSITE" id="PS51011">
    <property type="entry name" value="ARID"/>
    <property type="match status" value="1"/>
</dbReference>
<dbReference type="Pfam" id="PF01388">
    <property type="entry name" value="ARID"/>
    <property type="match status" value="1"/>
</dbReference>
<feature type="compositionally biased region" description="Low complexity" evidence="4">
    <location>
        <begin position="87"/>
        <end position="116"/>
    </location>
</feature>
<evidence type="ECO:0000256" key="3">
    <source>
        <dbReference type="ARBA" id="ARBA00023242"/>
    </source>
</evidence>
<feature type="compositionally biased region" description="Polar residues" evidence="4">
    <location>
        <begin position="389"/>
        <end position="417"/>
    </location>
</feature>
<protein>
    <submittedName>
        <fullName evidence="6">CYFA0S25e00166g1_1</fullName>
    </submittedName>
</protein>
<evidence type="ECO:0000256" key="4">
    <source>
        <dbReference type="SAM" id="MobiDB-lite"/>
    </source>
</evidence>
<dbReference type="PhylomeDB" id="A0A061BFI5"/>
<feature type="compositionally biased region" description="Polar residues" evidence="4">
    <location>
        <begin position="117"/>
        <end position="142"/>
    </location>
</feature>
<gene>
    <name evidence="6" type="ORF">CYFA0S_25e00166g</name>
</gene>
<dbReference type="GO" id="GO:0016514">
    <property type="term" value="C:SWI/SNF complex"/>
    <property type="evidence" value="ECO:0007669"/>
    <property type="project" value="TreeGrafter"/>
</dbReference>
<dbReference type="GO" id="GO:0000976">
    <property type="term" value="F:transcription cis-regulatory region binding"/>
    <property type="evidence" value="ECO:0007669"/>
    <property type="project" value="TreeGrafter"/>
</dbReference>
<sequence length="1285" mass="143321">MGDNYWGDDGFNNSGNDDQVMSSFLNFMDDNDGAGTSNSNNINSGMPQNSGGSNSSGVGMGMGSNIQGNNSNGSSFDMGISPAAILNQQNQNQNQSQNQNQNQNQNQFQRQMPQHNSPMPQQTPLQRPSDTNDLIQSLLSDRNNGNNGAGNQMYQQQQQQQPPQNQGFPPNVFSPNTHNPTIPPQNQAQPQNQGQPQMSPSMAMDKAAMIAALQQRANPNRLQQQQMLQQQFLQQQQQHQQQQQQQQQHQQQQHQQHQNQQHPNQQNPNQQNQNQNQNQLQQPGGNNPQQQQQQQQQQMFQQFQQQQVMRLHQLQQQQQQQRQQQAQQQQQQHQQHQHQHQQQQPQPQPQPQPQQQHHHQQQQQQQQPPLQQPHQSQQSPRLPTDVAGSRNQFPFSGSQRTNVQRQPSISASATPQIPNQPTPPMNMQTQGTPDGNMTPEQMQQRRLQQQQSAMQVELFMRTLTEFMNKRGTPLNSIPVVGGKKFHPFFLYALVARLGGSANVARQNQWGVVAQKLGLNTEQDTIRQLTKAYVDFLHPFEQYAGTPEGQRDLQARRQMLQKQQADLMKQRQPSQNQQSPDIAQPASTTVPTGTSLPTPVPTHASNIQPPPPPTQSIPPQPQVGQPQFAATRKSHGSIGGSPLTHSQAQNQIQRHTSGSRKSSEHASPLVVQQNIQSPAQPLQPPTKSQLPQAPLPQQPAPTPGIVKNYIPEQRLLDHHAGYDVKSLSQVGEQIDTAKPIFLFAPELGAINIHALTMSLESDSDSEVNTALNTILVASADNNLAIPLSECPEFLDSLATLGSRVLDHLLSGVDPREEVGFDEIDLENIDASAPTRVDEIFKKYVNEDEDYDEVEIKVDSFSGEPIQDEITQDSSTQQADIMEIDDQDNGNVSKSNTESSESLSPPLDVPEKFTVPSYSEMLAAVRSETEHPFSSIHTRTAEDRQVLLIDQLMTISMIFRNISFVEYNPNALAANDLFKDFLFKLVFAVAAHGEKFFFTRRRLGFLKDALIILMNISHLLELRSHNEALTILVLILSFGADEPDDKNLLIPEYIPTAHKYHSHGVDVLAKLIARDPPNKQFFQGVLTGTYDPSTPTELVDQNKKLVELYAGDDNSHMTLLTRVFRHLMSIIPLNSLALQPLLQERDAAILQSLLAAALIAEMIPTEVPEGNIALTWLSSAESIGNGLTRLALLLAAYSARPNENETLKLISIRALSVVNTLTQKALATVDFQDRSEDIKMFEKAKIQLPADAILGSLLSSIDVTIIDQIITLSGSLKRINQALIPSS</sequence>
<feature type="region of interest" description="Disordered" evidence="4">
    <location>
        <begin position="325"/>
        <end position="446"/>
    </location>
</feature>
<feature type="compositionally biased region" description="Polar residues" evidence="4">
    <location>
        <begin position="642"/>
        <end position="659"/>
    </location>
</feature>
<dbReference type="GO" id="GO:0006357">
    <property type="term" value="P:regulation of transcription by RNA polymerase II"/>
    <property type="evidence" value="ECO:0007669"/>
    <property type="project" value="TreeGrafter"/>
</dbReference>